<dbReference type="Proteomes" id="UP000433483">
    <property type="component" value="Unassembled WGS sequence"/>
</dbReference>
<evidence type="ECO:0000313" key="14">
    <source>
        <dbReference type="Proteomes" id="UP000437068"/>
    </source>
</evidence>
<dbReference type="Proteomes" id="UP000486351">
    <property type="component" value="Unassembled WGS sequence"/>
</dbReference>
<keyword evidence="1" id="KW-0732">Signal</keyword>
<dbReference type="EMBL" id="QXGB01008690">
    <property type="protein sequence ID" value="KAE9157624.1"/>
    <property type="molecule type" value="Genomic_DNA"/>
</dbReference>
<evidence type="ECO:0000313" key="13">
    <source>
        <dbReference type="Proteomes" id="UP000433483"/>
    </source>
</evidence>
<evidence type="ECO:0008006" key="22">
    <source>
        <dbReference type="Google" id="ProtNLM"/>
    </source>
</evidence>
<dbReference type="EMBL" id="QXGF01008242">
    <property type="protein sequence ID" value="KAE8917019.1"/>
    <property type="molecule type" value="Genomic_DNA"/>
</dbReference>
<evidence type="ECO:0000313" key="17">
    <source>
        <dbReference type="Proteomes" id="UP000441208"/>
    </source>
</evidence>
<evidence type="ECO:0000313" key="8">
    <source>
        <dbReference type="EMBL" id="KAE9157823.1"/>
    </source>
</evidence>
<evidence type="ECO:0000256" key="1">
    <source>
        <dbReference type="SAM" id="SignalP"/>
    </source>
</evidence>
<sequence>MRLYWVIALVTCIVGGASAVVHPGHVGFFASNLRAVNEASANRVLKSGVNEADNNDGERSWFVAVWISSTGRLAHQTRKGKVIRFVG</sequence>
<evidence type="ECO:0000313" key="16">
    <source>
        <dbReference type="Proteomes" id="UP000440732"/>
    </source>
</evidence>
<evidence type="ECO:0000313" key="7">
    <source>
        <dbReference type="EMBL" id="KAE9157624.1"/>
    </source>
</evidence>
<dbReference type="Proteomes" id="UP000440367">
    <property type="component" value="Unassembled WGS sequence"/>
</dbReference>
<evidence type="ECO:0000313" key="4">
    <source>
        <dbReference type="EMBL" id="KAE9054903.1"/>
    </source>
</evidence>
<evidence type="ECO:0000313" key="18">
    <source>
        <dbReference type="Proteomes" id="UP000460718"/>
    </source>
</evidence>
<evidence type="ECO:0000313" key="12">
    <source>
        <dbReference type="Proteomes" id="UP000429523"/>
    </source>
</evidence>
<evidence type="ECO:0000313" key="3">
    <source>
        <dbReference type="EMBL" id="KAE8954173.1"/>
    </source>
</evidence>
<dbReference type="AlphaFoldDB" id="A0A6A3V2T2"/>
<name>A0A6A3V2T2_9STRA</name>
<dbReference type="Proteomes" id="UP000429523">
    <property type="component" value="Unassembled WGS sequence"/>
</dbReference>
<evidence type="ECO:0000313" key="21">
    <source>
        <dbReference type="Proteomes" id="UP000488956"/>
    </source>
</evidence>
<proteinExistence type="predicted"/>
<comment type="caution">
    <text evidence="9">The sequence shown here is derived from an EMBL/GenBank/DDBJ whole genome shotgun (WGS) entry which is preliminary data.</text>
</comment>
<evidence type="ECO:0000313" key="5">
    <source>
        <dbReference type="EMBL" id="KAE9055634.1"/>
    </source>
</evidence>
<dbReference type="EMBL" id="QXGE01009346">
    <property type="protein sequence ID" value="KAE9260845.1"/>
    <property type="molecule type" value="Genomic_DNA"/>
</dbReference>
<keyword evidence="13" id="KW-1185">Reference proteome</keyword>
<dbReference type="EMBL" id="QXGC01009272">
    <property type="protein sequence ID" value="KAE9157823.1"/>
    <property type="molecule type" value="Genomic_DNA"/>
</dbReference>
<dbReference type="EMBL" id="QXFY01007139">
    <property type="protein sequence ID" value="KAE9266808.1"/>
    <property type="molecule type" value="Genomic_DNA"/>
</dbReference>
<gene>
    <name evidence="10" type="ORF">PF001_g32601</name>
    <name evidence="9" type="ORF">PF002_g32782</name>
    <name evidence="8" type="ORF">PF004_g32075</name>
    <name evidence="7" type="ORF">PF005_g32758</name>
    <name evidence="6" type="ORF">PF006_g32651</name>
    <name evidence="5" type="ORF">PF007_g32252</name>
    <name evidence="11" type="ORF">PF008_g31523</name>
    <name evidence="2" type="ORF">PF009_g32660</name>
    <name evidence="4" type="ORF">PF010_g32342</name>
    <name evidence="3" type="ORF">PF011_g32184</name>
</gene>
<dbReference type="EMBL" id="QXGD01008070">
    <property type="protein sequence ID" value="KAE9159770.1"/>
    <property type="molecule type" value="Genomic_DNA"/>
</dbReference>
<dbReference type="Proteomes" id="UP000440732">
    <property type="component" value="Unassembled WGS sequence"/>
</dbReference>
<dbReference type="Proteomes" id="UP000441208">
    <property type="component" value="Unassembled WGS sequence"/>
</dbReference>
<dbReference type="Proteomes" id="UP000476176">
    <property type="component" value="Unassembled WGS sequence"/>
</dbReference>
<dbReference type="Proteomes" id="UP000437068">
    <property type="component" value="Unassembled WGS sequence"/>
</dbReference>
<dbReference type="Proteomes" id="UP000460718">
    <property type="component" value="Unassembled WGS sequence"/>
</dbReference>
<dbReference type="EMBL" id="QXFZ01008497">
    <property type="protein sequence ID" value="KAE9055634.1"/>
    <property type="molecule type" value="Genomic_DNA"/>
</dbReference>
<accession>A0A6A3V2T2</accession>
<evidence type="ECO:0000313" key="9">
    <source>
        <dbReference type="EMBL" id="KAE9159770.1"/>
    </source>
</evidence>
<protein>
    <recommendedName>
        <fullName evidence="22">RxLR effector protein</fullName>
    </recommendedName>
</protein>
<evidence type="ECO:0000313" key="11">
    <source>
        <dbReference type="EMBL" id="KAE9266808.1"/>
    </source>
</evidence>
<dbReference type="EMBL" id="QXFW01009322">
    <property type="protein sequence ID" value="KAE8954173.1"/>
    <property type="molecule type" value="Genomic_DNA"/>
</dbReference>
<evidence type="ECO:0000313" key="15">
    <source>
        <dbReference type="Proteomes" id="UP000440367"/>
    </source>
</evidence>
<organism evidence="9 15">
    <name type="scientific">Phytophthora fragariae</name>
    <dbReference type="NCBI Taxonomy" id="53985"/>
    <lineage>
        <taxon>Eukaryota</taxon>
        <taxon>Sar</taxon>
        <taxon>Stramenopiles</taxon>
        <taxon>Oomycota</taxon>
        <taxon>Peronosporomycetes</taxon>
        <taxon>Peronosporales</taxon>
        <taxon>Peronosporaceae</taxon>
        <taxon>Phytophthora</taxon>
    </lineage>
</organism>
<evidence type="ECO:0000313" key="19">
    <source>
        <dbReference type="Proteomes" id="UP000476176"/>
    </source>
</evidence>
<feature type="chain" id="PRO_5036166315" description="RxLR effector protein" evidence="1">
    <location>
        <begin position="20"/>
        <end position="87"/>
    </location>
</feature>
<dbReference type="EMBL" id="QXGA01009478">
    <property type="protein sequence ID" value="KAE9056548.1"/>
    <property type="molecule type" value="Genomic_DNA"/>
</dbReference>
<evidence type="ECO:0000313" key="6">
    <source>
        <dbReference type="EMBL" id="KAE9056548.1"/>
    </source>
</evidence>
<feature type="signal peptide" evidence="1">
    <location>
        <begin position="1"/>
        <end position="19"/>
    </location>
</feature>
<evidence type="ECO:0000313" key="2">
    <source>
        <dbReference type="EMBL" id="KAE8917019.1"/>
    </source>
</evidence>
<reference evidence="12 13" key="1">
    <citation type="submission" date="2018-08" db="EMBL/GenBank/DDBJ databases">
        <title>Genomic investigation of the strawberry pathogen Phytophthora fragariae indicates pathogenicity is determined by transcriptional variation in three key races.</title>
        <authorList>
            <person name="Adams T.M."/>
            <person name="Armitage A.D."/>
            <person name="Sobczyk M.K."/>
            <person name="Bates H.J."/>
            <person name="Dunwell J.M."/>
            <person name="Nellist C.F."/>
            <person name="Harrison R.J."/>
        </authorList>
    </citation>
    <scope>NUCLEOTIDE SEQUENCE [LARGE SCALE GENOMIC DNA]</scope>
    <source>
        <strain evidence="10 14">A4</strain>
        <strain evidence="9 15">BC-1</strain>
        <strain evidence="8 19">BC-23</strain>
        <strain evidence="7 13">NOV-27</strain>
        <strain evidence="6 16">NOV-5</strain>
        <strain evidence="5 17">NOV-71</strain>
        <strain evidence="11 20">NOV-77</strain>
        <strain evidence="2 12">NOV-9</strain>
        <strain evidence="4 21">ONT-3</strain>
        <strain evidence="3 18">SCRP245</strain>
    </source>
</reference>
<evidence type="ECO:0000313" key="10">
    <source>
        <dbReference type="EMBL" id="KAE9260845.1"/>
    </source>
</evidence>
<evidence type="ECO:0000313" key="20">
    <source>
        <dbReference type="Proteomes" id="UP000486351"/>
    </source>
</evidence>
<dbReference type="Proteomes" id="UP000488956">
    <property type="component" value="Unassembled WGS sequence"/>
</dbReference>
<dbReference type="EMBL" id="QXFX01009171">
    <property type="protein sequence ID" value="KAE9054903.1"/>
    <property type="molecule type" value="Genomic_DNA"/>
</dbReference>